<evidence type="ECO:0000313" key="3">
    <source>
        <dbReference type="Proteomes" id="UP000315439"/>
    </source>
</evidence>
<dbReference type="OrthoDB" id="9789133at2"/>
<dbReference type="Proteomes" id="UP000315439">
    <property type="component" value="Unassembled WGS sequence"/>
</dbReference>
<dbReference type="EMBL" id="VIKS01000012">
    <property type="protein sequence ID" value="TQV85463.1"/>
    <property type="molecule type" value="Genomic_DNA"/>
</dbReference>
<comment type="caution">
    <text evidence="2">The sequence shown here is derived from an EMBL/GenBank/DDBJ whole genome shotgun (WGS) entry which is preliminary data.</text>
</comment>
<dbReference type="PROSITE" id="PS51257">
    <property type="entry name" value="PROKAR_LIPOPROTEIN"/>
    <property type="match status" value="1"/>
</dbReference>
<dbReference type="GO" id="GO:0016787">
    <property type="term" value="F:hydrolase activity"/>
    <property type="evidence" value="ECO:0007669"/>
    <property type="project" value="UniProtKB-KW"/>
</dbReference>
<dbReference type="AlphaFoldDB" id="A0A545U7S7"/>
<gene>
    <name evidence="2" type="ORF">FLL46_20065</name>
</gene>
<sequence length="273" mass="31589">MNIILRSIKYYWLSVFFIAFSCYGKQPPELVYTANAGVMLKTDKGNIFIDSIFKLHKNWGGFRYSHLSEQQQHEIINGIGDFSEVRLVLATHIHRDHFHPELVGHVLKNNPTARLFANQQITESVLEGFVNSNPIRDQLIQYSPQRTSWQDEDIQVTIFPVPHGGSRHQWIDNSLIMLEVNGHKFLHLGDAVVDNQSFAKYNFPEQKIDTLITPHWFLTGKGKQIINHHIKPERIIALHLPPDKTRQNKIKKAVQNLYPNLTIMVKNMALIEQ</sequence>
<protein>
    <submittedName>
        <fullName evidence="2">MBL fold metallo-hydrolase</fullName>
    </submittedName>
</protein>
<proteinExistence type="predicted"/>
<reference evidence="2 3" key="1">
    <citation type="submission" date="2019-07" db="EMBL/GenBank/DDBJ databases">
        <title>Draft genome for Aliikangiella sp. M105.</title>
        <authorList>
            <person name="Wang G."/>
        </authorList>
    </citation>
    <scope>NUCLEOTIDE SEQUENCE [LARGE SCALE GENOMIC DNA]</scope>
    <source>
        <strain evidence="2 3">M105</strain>
    </source>
</reference>
<feature type="domain" description="Metallo-beta-lactamase" evidence="1">
    <location>
        <begin position="79"/>
        <end position="238"/>
    </location>
</feature>
<keyword evidence="3" id="KW-1185">Reference proteome</keyword>
<dbReference type="RefSeq" id="WP_142933140.1">
    <property type="nucleotide sequence ID" value="NZ_ML660168.1"/>
</dbReference>
<evidence type="ECO:0000313" key="2">
    <source>
        <dbReference type="EMBL" id="TQV85463.1"/>
    </source>
</evidence>
<name>A0A545U7S7_9GAMM</name>
<keyword evidence="2" id="KW-0378">Hydrolase</keyword>
<evidence type="ECO:0000259" key="1">
    <source>
        <dbReference type="Pfam" id="PF12706"/>
    </source>
</evidence>
<dbReference type="Gene3D" id="3.60.15.10">
    <property type="entry name" value="Ribonuclease Z/Hydroxyacylglutathione hydrolase-like"/>
    <property type="match status" value="1"/>
</dbReference>
<dbReference type="SUPFAM" id="SSF56281">
    <property type="entry name" value="Metallo-hydrolase/oxidoreductase"/>
    <property type="match status" value="1"/>
</dbReference>
<organism evidence="2 3">
    <name type="scientific">Aliikangiella coralliicola</name>
    <dbReference type="NCBI Taxonomy" id="2592383"/>
    <lineage>
        <taxon>Bacteria</taxon>
        <taxon>Pseudomonadati</taxon>
        <taxon>Pseudomonadota</taxon>
        <taxon>Gammaproteobacteria</taxon>
        <taxon>Oceanospirillales</taxon>
        <taxon>Pleioneaceae</taxon>
        <taxon>Aliikangiella</taxon>
    </lineage>
</organism>
<dbReference type="InterPro" id="IPR001279">
    <property type="entry name" value="Metallo-B-lactamas"/>
</dbReference>
<accession>A0A545U7S7</accession>
<dbReference type="Pfam" id="PF12706">
    <property type="entry name" value="Lactamase_B_2"/>
    <property type="match status" value="1"/>
</dbReference>
<dbReference type="InterPro" id="IPR036866">
    <property type="entry name" value="RibonucZ/Hydroxyglut_hydro"/>
</dbReference>